<feature type="region of interest" description="Disordered" evidence="1">
    <location>
        <begin position="20"/>
        <end position="40"/>
    </location>
</feature>
<dbReference type="EMBL" id="JJML01000006">
    <property type="protein sequence ID" value="KGF73616.1"/>
    <property type="molecule type" value="Genomic_DNA"/>
</dbReference>
<evidence type="ECO:0000313" key="4">
    <source>
        <dbReference type="Proteomes" id="UP000030170"/>
    </source>
</evidence>
<evidence type="ECO:0000313" key="3">
    <source>
        <dbReference type="EMBL" id="KGF73616.1"/>
    </source>
</evidence>
<evidence type="ECO:0000256" key="2">
    <source>
        <dbReference type="SAM" id="SignalP"/>
    </source>
</evidence>
<feature type="chain" id="PRO_5001949639" evidence="2">
    <location>
        <begin position="25"/>
        <end position="166"/>
    </location>
</feature>
<evidence type="ECO:0000256" key="1">
    <source>
        <dbReference type="SAM" id="MobiDB-lite"/>
    </source>
</evidence>
<dbReference type="STRING" id="1497020.DO97_16710"/>
<sequence>MGLLAAICLGLWLPLNSGNSPASAEPAPVPTEHNPQATATRSNPTVITQLMGQWQWQSPSGQVVTFIFAPDGRLVITVPVVSGGTRVAETHYTINSIPHPMHLDMALGETENALTIFELTPEGKLRLQLEGIRPNQPRPATFTSSAILFQKVSNATSLPPGALPTK</sequence>
<comment type="caution">
    <text evidence="3">The sequence shown here is derived from an EMBL/GenBank/DDBJ whole genome shotgun (WGS) entry which is preliminary data.</text>
</comment>
<feature type="signal peptide" evidence="2">
    <location>
        <begin position="1"/>
        <end position="24"/>
    </location>
</feature>
<keyword evidence="4" id="KW-1185">Reference proteome</keyword>
<proteinExistence type="predicted"/>
<accession>A0A098TMZ5</accession>
<dbReference type="AlphaFoldDB" id="A0A098TMZ5"/>
<gene>
    <name evidence="3" type="ORF">DO97_16710</name>
</gene>
<name>A0A098TMZ5_9CYAN</name>
<reference evidence="3 4" key="1">
    <citation type="journal article" date="2014" name="Mol. Ecol.">
        <title>Evolution of Synechococcus.</title>
        <authorList>
            <person name="Dvorak P."/>
            <person name="Casamatta D."/>
            <person name="Hasler P."/>
            <person name="Poulickova A."/>
            <person name="Ondrej V."/>
            <person name="Sanges R."/>
        </authorList>
    </citation>
    <scope>NUCLEOTIDE SEQUENCE [LARGE SCALE GENOMIC DNA]</scope>
    <source>
        <strain evidence="3 4">CAUP A 1101</strain>
    </source>
</reference>
<protein>
    <submittedName>
        <fullName evidence="3">Uncharacterized protein</fullName>
    </submittedName>
</protein>
<organism evidence="3 4">
    <name type="scientific">Neosynechococcus sphagnicola sy1</name>
    <dbReference type="NCBI Taxonomy" id="1497020"/>
    <lineage>
        <taxon>Bacteria</taxon>
        <taxon>Bacillati</taxon>
        <taxon>Cyanobacteriota</taxon>
        <taxon>Cyanophyceae</taxon>
        <taxon>Neosynechococcales</taxon>
        <taxon>Neosynechococcaceae</taxon>
        <taxon>Neosynechococcus</taxon>
    </lineage>
</organism>
<dbReference type="Proteomes" id="UP000030170">
    <property type="component" value="Unassembled WGS sequence"/>
</dbReference>
<keyword evidence="2" id="KW-0732">Signal</keyword>